<dbReference type="PROSITE" id="PS50914">
    <property type="entry name" value="BON"/>
    <property type="match status" value="2"/>
</dbReference>
<dbReference type="PANTHER" id="PTHR34606:SF4">
    <property type="entry name" value="OUTER MEMBRANE LIPOPROTEIN DOLP"/>
    <property type="match status" value="1"/>
</dbReference>
<dbReference type="InterPro" id="IPR014004">
    <property type="entry name" value="Transpt-assoc_nodulatn_dom_bac"/>
</dbReference>
<proteinExistence type="predicted"/>
<feature type="domain" description="BON" evidence="3">
    <location>
        <begin position="41"/>
        <end position="109"/>
    </location>
</feature>
<evidence type="ECO:0000313" key="5">
    <source>
        <dbReference type="Proteomes" id="UP000537862"/>
    </source>
</evidence>
<gene>
    <name evidence="4" type="ORF">HKX39_01560</name>
</gene>
<dbReference type="SMART" id="SM00749">
    <property type="entry name" value="BON"/>
    <property type="match status" value="2"/>
</dbReference>
<dbReference type="EMBL" id="JABGBN010000001">
    <property type="protein sequence ID" value="NOL50865.1"/>
    <property type="molecule type" value="Genomic_DNA"/>
</dbReference>
<organism evidence="4 5">
    <name type="scientific">Pelistega suis</name>
    <dbReference type="NCBI Taxonomy" id="1631957"/>
    <lineage>
        <taxon>Bacteria</taxon>
        <taxon>Pseudomonadati</taxon>
        <taxon>Pseudomonadota</taxon>
        <taxon>Betaproteobacteria</taxon>
        <taxon>Burkholderiales</taxon>
        <taxon>Alcaligenaceae</taxon>
        <taxon>Pelistega</taxon>
    </lineage>
</organism>
<feature type="domain" description="BON" evidence="3">
    <location>
        <begin position="118"/>
        <end position="185"/>
    </location>
</feature>
<keyword evidence="1" id="KW-0732">Signal</keyword>
<dbReference type="Pfam" id="PF04972">
    <property type="entry name" value="BON"/>
    <property type="match status" value="2"/>
</dbReference>
<evidence type="ECO:0000256" key="1">
    <source>
        <dbReference type="ARBA" id="ARBA00022729"/>
    </source>
</evidence>
<dbReference type="InterPro" id="IPR007055">
    <property type="entry name" value="BON_dom"/>
</dbReference>
<evidence type="ECO:0000259" key="3">
    <source>
        <dbReference type="PROSITE" id="PS50914"/>
    </source>
</evidence>
<accession>A0A849P561</accession>
<comment type="caution">
    <text evidence="4">The sequence shown here is derived from an EMBL/GenBank/DDBJ whole genome shotgun (WGS) entry which is preliminary data.</text>
</comment>
<name>A0A849P561_9BURK</name>
<evidence type="ECO:0000256" key="2">
    <source>
        <dbReference type="SAM" id="MobiDB-lite"/>
    </source>
</evidence>
<dbReference type="Gene3D" id="3.30.1340.30">
    <property type="match status" value="1"/>
</dbReference>
<sequence>MIAALTGATLLSGCVTSMVLGGAAATGLVVSDRRSAGMQLTDKTIGITVENRAKTQLNADTIRVNATSFNQRVLITGEVSSQEDKNRVTEIARGVNDVKEVLNELLIGKPAEFSVRSRDSWISSKVRSELLITKNIPSRTISITTSQGVVYLMGQVTQAEGDLAAQTAASVDGVVRVVKVFDIISNAQANSSTSSVSSTSSNTSNTSSNTSSGMTTTPLQN</sequence>
<evidence type="ECO:0000313" key="4">
    <source>
        <dbReference type="EMBL" id="NOL50865.1"/>
    </source>
</evidence>
<reference evidence="4 5" key="1">
    <citation type="submission" date="2020-05" db="EMBL/GenBank/DDBJ databases">
        <authorList>
            <person name="Niu N."/>
        </authorList>
    </citation>
    <scope>NUCLEOTIDE SEQUENCE [LARGE SCALE GENOMIC DNA]</scope>
    <source>
        <strain evidence="4 5">3340-03</strain>
    </source>
</reference>
<keyword evidence="5" id="KW-1185">Reference proteome</keyword>
<dbReference type="PANTHER" id="PTHR34606">
    <property type="entry name" value="BON DOMAIN-CONTAINING PROTEIN"/>
    <property type="match status" value="1"/>
</dbReference>
<feature type="region of interest" description="Disordered" evidence="2">
    <location>
        <begin position="191"/>
        <end position="221"/>
    </location>
</feature>
<dbReference type="InterPro" id="IPR051686">
    <property type="entry name" value="Lipoprotein_DolP"/>
</dbReference>
<dbReference type="AlphaFoldDB" id="A0A849P561"/>
<protein>
    <submittedName>
        <fullName evidence="4">BON domain-containing protein</fullName>
    </submittedName>
</protein>
<dbReference type="Proteomes" id="UP000537862">
    <property type="component" value="Unassembled WGS sequence"/>
</dbReference>